<dbReference type="InterPro" id="IPR001647">
    <property type="entry name" value="HTH_TetR"/>
</dbReference>
<evidence type="ECO:0000313" key="4">
    <source>
        <dbReference type="EMBL" id="CAG7604187.1"/>
    </source>
</evidence>
<dbReference type="Proteomes" id="UP000693892">
    <property type="component" value="Unassembled WGS sequence"/>
</dbReference>
<evidence type="ECO:0000313" key="5">
    <source>
        <dbReference type="Proteomes" id="UP000693892"/>
    </source>
</evidence>
<evidence type="ECO:0000259" key="3">
    <source>
        <dbReference type="PROSITE" id="PS50977"/>
    </source>
</evidence>
<sequence length="190" mass="20931">MASPRTAGTRRYDPDRSDRIIAAALRVVDESGVDGLTFRAVARMADVPLGSITYHFSGKAGLLHAVVRAARERSRDHSTSFLAEAVAEHGLASGVARLVEELTVRQHRQLVMEHELYLLALRDAALRDESRQWSTDFVDLLAHHTDPLTASTLGYLFDGACMQAAVFDTMVFAADIEPEIRRILAADSTR</sequence>
<dbReference type="PANTHER" id="PTHR30055:SF231">
    <property type="entry name" value="TRANSCRIPTIONAL REGULATORY PROTEIN (PROBABLY DEOR-FAMILY)-RELATED"/>
    <property type="match status" value="1"/>
</dbReference>
<feature type="DNA-binding region" description="H-T-H motif" evidence="2">
    <location>
        <begin position="37"/>
        <end position="56"/>
    </location>
</feature>
<accession>A0A916NMB1</accession>
<gene>
    <name evidence="4" type="primary">rcdA_2</name>
    <name evidence="4" type="ORF">LEUCIP111803_00711</name>
</gene>
<dbReference type="Pfam" id="PF17940">
    <property type="entry name" value="TetR_C_31"/>
    <property type="match status" value="1"/>
</dbReference>
<dbReference type="GO" id="GO:0003700">
    <property type="term" value="F:DNA-binding transcription factor activity"/>
    <property type="evidence" value="ECO:0007669"/>
    <property type="project" value="TreeGrafter"/>
</dbReference>
<keyword evidence="5" id="KW-1185">Reference proteome</keyword>
<dbReference type="Pfam" id="PF00440">
    <property type="entry name" value="TetR_N"/>
    <property type="match status" value="1"/>
</dbReference>
<feature type="domain" description="HTH tetR-type" evidence="3">
    <location>
        <begin position="14"/>
        <end position="74"/>
    </location>
</feature>
<dbReference type="RefSeq" id="WP_218114338.1">
    <property type="nucleotide sequence ID" value="NZ_CAJVAP010000006.1"/>
</dbReference>
<comment type="caution">
    <text evidence="4">The sequence shown here is derived from an EMBL/GenBank/DDBJ whole genome shotgun (WGS) entry which is preliminary data.</text>
</comment>
<dbReference type="EMBL" id="CAJVAP010000006">
    <property type="protein sequence ID" value="CAG7604187.1"/>
    <property type="molecule type" value="Genomic_DNA"/>
</dbReference>
<name>A0A916NMB1_9MICO</name>
<dbReference type="PROSITE" id="PS50977">
    <property type="entry name" value="HTH_TETR_2"/>
    <property type="match status" value="1"/>
</dbReference>
<organism evidence="4 5">
    <name type="scientific">Leucobacter soli</name>
    <dbReference type="NCBI Taxonomy" id="2812850"/>
    <lineage>
        <taxon>Bacteria</taxon>
        <taxon>Bacillati</taxon>
        <taxon>Actinomycetota</taxon>
        <taxon>Actinomycetes</taxon>
        <taxon>Micrococcales</taxon>
        <taxon>Microbacteriaceae</taxon>
        <taxon>Leucobacter</taxon>
    </lineage>
</organism>
<reference evidence="4" key="1">
    <citation type="submission" date="2021-06" db="EMBL/GenBank/DDBJ databases">
        <authorList>
            <person name="Criscuolo A."/>
        </authorList>
    </citation>
    <scope>NUCLEOTIDE SEQUENCE</scope>
    <source>
        <strain evidence="4">CIP111803</strain>
    </source>
</reference>
<dbReference type="InterPro" id="IPR041583">
    <property type="entry name" value="TetR_C_31"/>
</dbReference>
<dbReference type="InterPro" id="IPR050109">
    <property type="entry name" value="HTH-type_TetR-like_transc_reg"/>
</dbReference>
<keyword evidence="1 2" id="KW-0238">DNA-binding</keyword>
<protein>
    <submittedName>
        <fullName evidence="4">HTH-type transcriptional regulator RcdA</fullName>
    </submittedName>
</protein>
<dbReference type="AlphaFoldDB" id="A0A916NMB1"/>
<evidence type="ECO:0000256" key="1">
    <source>
        <dbReference type="ARBA" id="ARBA00023125"/>
    </source>
</evidence>
<dbReference type="GO" id="GO:0000976">
    <property type="term" value="F:transcription cis-regulatory region binding"/>
    <property type="evidence" value="ECO:0007669"/>
    <property type="project" value="TreeGrafter"/>
</dbReference>
<proteinExistence type="predicted"/>
<evidence type="ECO:0000256" key="2">
    <source>
        <dbReference type="PROSITE-ProRule" id="PRU00335"/>
    </source>
</evidence>
<dbReference type="PANTHER" id="PTHR30055">
    <property type="entry name" value="HTH-TYPE TRANSCRIPTIONAL REGULATOR RUTR"/>
    <property type="match status" value="1"/>
</dbReference>